<dbReference type="Proteomes" id="UP000192656">
    <property type="component" value="Unassembled WGS sequence"/>
</dbReference>
<evidence type="ECO:0000256" key="1">
    <source>
        <dbReference type="SAM" id="SignalP"/>
    </source>
</evidence>
<proteinExistence type="predicted"/>
<keyword evidence="1" id="KW-0732">Signal</keyword>
<keyword evidence="3" id="KW-1185">Reference proteome</keyword>
<protein>
    <recommendedName>
        <fullName evidence="4">DUF922 domain-containing protein</fullName>
    </recommendedName>
</protein>
<evidence type="ECO:0008006" key="4">
    <source>
        <dbReference type="Google" id="ProtNLM"/>
    </source>
</evidence>
<gene>
    <name evidence="2" type="ORF">SAMN06297251_10834</name>
</gene>
<feature type="signal peptide" evidence="1">
    <location>
        <begin position="1"/>
        <end position="23"/>
    </location>
</feature>
<evidence type="ECO:0000313" key="2">
    <source>
        <dbReference type="EMBL" id="SMC77984.1"/>
    </source>
</evidence>
<accession>A0A1W2BZ07</accession>
<dbReference type="AlphaFoldDB" id="A0A1W2BZ07"/>
<reference evidence="2 3" key="1">
    <citation type="submission" date="2017-04" db="EMBL/GenBank/DDBJ databases">
        <authorList>
            <person name="Afonso C.L."/>
            <person name="Miller P.J."/>
            <person name="Scott M.A."/>
            <person name="Spackman E."/>
            <person name="Goraichik I."/>
            <person name="Dimitrov K.M."/>
            <person name="Suarez D.L."/>
            <person name="Swayne D.E."/>
        </authorList>
    </citation>
    <scope>NUCLEOTIDE SEQUENCE [LARGE SCALE GENOMIC DNA]</scope>
    <source>
        <strain evidence="2 3">CGMCC 1.10972</strain>
    </source>
</reference>
<dbReference type="Pfam" id="PF06037">
    <property type="entry name" value="DUF922"/>
    <property type="match status" value="1"/>
</dbReference>
<dbReference type="STRING" id="937218.SAMN06297251_10834"/>
<sequence>MRLRRNCLWALMPLGAMALSALATQTSAQEPVTQPRAVVPEAAVGTTQSDQGPDGTINVRTDTYQVTGSSYKDLWSSVQRAAMENGPEMGIGEASISFQPRANFEEGQGGCVASDVAVDMNAVLTFPEWHHTGEAAANATAAFDRMLAYLRVHEAQHVEIAREYRAKMIDAIKTLPAATSCEGMRAAVQKAALAINALHQKAQRRYDVEQRKMSTELFGREG</sequence>
<dbReference type="EMBL" id="FWXR01000008">
    <property type="protein sequence ID" value="SMC77984.1"/>
    <property type="molecule type" value="Genomic_DNA"/>
</dbReference>
<organism evidence="2 3">
    <name type="scientific">Fulvimarina manganoxydans</name>
    <dbReference type="NCBI Taxonomy" id="937218"/>
    <lineage>
        <taxon>Bacteria</taxon>
        <taxon>Pseudomonadati</taxon>
        <taxon>Pseudomonadota</taxon>
        <taxon>Alphaproteobacteria</taxon>
        <taxon>Hyphomicrobiales</taxon>
        <taxon>Aurantimonadaceae</taxon>
        <taxon>Fulvimarina</taxon>
    </lineage>
</organism>
<evidence type="ECO:0000313" key="3">
    <source>
        <dbReference type="Proteomes" id="UP000192656"/>
    </source>
</evidence>
<dbReference type="InterPro" id="IPR010321">
    <property type="entry name" value="DUF922"/>
</dbReference>
<feature type="chain" id="PRO_5012122332" description="DUF922 domain-containing protein" evidence="1">
    <location>
        <begin position="24"/>
        <end position="222"/>
    </location>
</feature>
<name>A0A1W2BZ07_9HYPH</name>